<protein>
    <recommendedName>
        <fullName evidence="4">Flagellar hook-associated protein 1</fullName>
    </recommendedName>
</protein>
<organism evidence="9 10">
    <name type="scientific">Cereibacter sphaeroides</name>
    <name type="common">Rhodobacter sphaeroides</name>
    <dbReference type="NCBI Taxonomy" id="1063"/>
    <lineage>
        <taxon>Bacteria</taxon>
        <taxon>Pseudomonadati</taxon>
        <taxon>Pseudomonadota</taxon>
        <taxon>Alphaproteobacteria</taxon>
        <taxon>Rhodobacterales</taxon>
        <taxon>Paracoccaceae</taxon>
        <taxon>Cereibacter</taxon>
    </lineage>
</organism>
<evidence type="ECO:0000256" key="2">
    <source>
        <dbReference type="ARBA" id="ARBA00004613"/>
    </source>
</evidence>
<dbReference type="GO" id="GO:0005576">
    <property type="term" value="C:extracellular region"/>
    <property type="evidence" value="ECO:0007669"/>
    <property type="project" value="UniProtKB-SubCell"/>
</dbReference>
<dbReference type="InterPro" id="IPR010930">
    <property type="entry name" value="Flg_bb/hook_C_dom"/>
</dbReference>
<dbReference type="EMBL" id="QWGP01000004">
    <property type="protein sequence ID" value="RHZ96963.1"/>
    <property type="molecule type" value="Genomic_DNA"/>
</dbReference>
<keyword evidence="6" id="KW-0975">Bacterial flagellum</keyword>
<feature type="domain" description="Flagellar basal-body/hook protein C-terminal" evidence="7">
    <location>
        <begin position="444"/>
        <end position="480"/>
    </location>
</feature>
<comment type="caution">
    <text evidence="9">The sequence shown here is derived from an EMBL/GenBank/DDBJ whole genome shotgun (WGS) entry which is preliminary data.</text>
</comment>
<feature type="domain" description="Flagellar hook-associated protein FlgK helical" evidence="8">
    <location>
        <begin position="97"/>
        <end position="309"/>
    </location>
</feature>
<evidence type="ECO:0000256" key="5">
    <source>
        <dbReference type="ARBA" id="ARBA00022525"/>
    </source>
</evidence>
<dbReference type="Proteomes" id="UP000266305">
    <property type="component" value="Unassembled WGS sequence"/>
</dbReference>
<dbReference type="InterPro" id="IPR053927">
    <property type="entry name" value="FlgK_helical"/>
</dbReference>
<keyword evidence="9" id="KW-0966">Cell projection</keyword>
<evidence type="ECO:0000313" key="9">
    <source>
        <dbReference type="EMBL" id="RHZ96963.1"/>
    </source>
</evidence>
<comment type="subcellular location">
    <subcellularLocation>
        <location evidence="1">Bacterial flagellum</location>
    </subcellularLocation>
    <subcellularLocation>
        <location evidence="2">Secreted</location>
    </subcellularLocation>
</comment>
<dbReference type="PANTHER" id="PTHR30033:SF2">
    <property type="entry name" value="FLAGELLAR HOOK PROTEIN"/>
    <property type="match status" value="1"/>
</dbReference>
<reference evidence="9 10" key="1">
    <citation type="submission" date="2018-08" db="EMBL/GenBank/DDBJ databases">
        <title>Draft genome sequence of Rhodobacter sphaeroides FY.</title>
        <authorList>
            <person name="Rayyan A."/>
            <person name="Meyer T.E."/>
            <person name="Kyndt J.A."/>
        </authorList>
    </citation>
    <scope>NUCLEOTIDE SEQUENCE [LARGE SCALE GENOMIC DNA]</scope>
    <source>
        <strain evidence="9 10">FY</strain>
    </source>
</reference>
<evidence type="ECO:0000313" key="10">
    <source>
        <dbReference type="Proteomes" id="UP000266305"/>
    </source>
</evidence>
<dbReference type="GO" id="GO:0009424">
    <property type="term" value="C:bacterial-type flagellum hook"/>
    <property type="evidence" value="ECO:0007669"/>
    <property type="project" value="InterPro"/>
</dbReference>
<dbReference type="Pfam" id="PF06429">
    <property type="entry name" value="Flg_bbr_C"/>
    <property type="match status" value="1"/>
</dbReference>
<keyword evidence="9" id="KW-0969">Cilium</keyword>
<evidence type="ECO:0000256" key="4">
    <source>
        <dbReference type="ARBA" id="ARBA00016244"/>
    </source>
</evidence>
<comment type="similarity">
    <text evidence="3">Belongs to the flagella basal body rod proteins family.</text>
</comment>
<proteinExistence type="inferred from homology"/>
<dbReference type="RefSeq" id="WP_118999535.1">
    <property type="nucleotide sequence ID" value="NZ_QWGP01000004.1"/>
</dbReference>
<evidence type="ECO:0000259" key="7">
    <source>
        <dbReference type="Pfam" id="PF06429"/>
    </source>
</evidence>
<dbReference type="InterPro" id="IPR002371">
    <property type="entry name" value="FlgK"/>
</dbReference>
<dbReference type="GO" id="GO:0044780">
    <property type="term" value="P:bacterial-type flagellum assembly"/>
    <property type="evidence" value="ECO:0007669"/>
    <property type="project" value="InterPro"/>
</dbReference>
<evidence type="ECO:0000259" key="8">
    <source>
        <dbReference type="Pfam" id="PF22638"/>
    </source>
</evidence>
<dbReference type="NCBIfam" id="TIGR02492">
    <property type="entry name" value="flgK_ends"/>
    <property type="match status" value="1"/>
</dbReference>
<gene>
    <name evidence="9" type="primary">flgK</name>
    <name evidence="9" type="ORF">D1114_05745</name>
</gene>
<keyword evidence="5" id="KW-0964">Secreted</keyword>
<dbReference type="GO" id="GO:0005198">
    <property type="term" value="F:structural molecule activity"/>
    <property type="evidence" value="ECO:0007669"/>
    <property type="project" value="InterPro"/>
</dbReference>
<dbReference type="Pfam" id="PF22638">
    <property type="entry name" value="FlgK_D1"/>
    <property type="match status" value="1"/>
</dbReference>
<evidence type="ECO:0000256" key="1">
    <source>
        <dbReference type="ARBA" id="ARBA00004365"/>
    </source>
</evidence>
<dbReference type="AlphaFoldDB" id="A0AAX1UNY0"/>
<name>A0AAX1UNY0_CERSP</name>
<keyword evidence="9" id="KW-0282">Flagellum</keyword>
<dbReference type="PANTHER" id="PTHR30033">
    <property type="entry name" value="FLAGELLAR HOOK-ASSOCIATED PROTEIN 1"/>
    <property type="match status" value="1"/>
</dbReference>
<evidence type="ECO:0000256" key="6">
    <source>
        <dbReference type="ARBA" id="ARBA00023143"/>
    </source>
</evidence>
<evidence type="ECO:0000256" key="3">
    <source>
        <dbReference type="ARBA" id="ARBA00009677"/>
    </source>
</evidence>
<accession>A0AAX1UNY0</accession>
<sequence>MSITGALSNALSGLNVTSRSIENSSNNIANALTEGFARRELEVTARSYGGGGQGVRTVGIDRMVNMALVADRRLADAATGDRDTRAAFYQALADATGDTGGGSLLARISAFSASLVTAASRPESQARLQDVLDKAQSLAAGLRAASDAVLEARRAADASIADQIKTLTATLARVQQMNATITEMRVNGRDSSAVEDERQRLVDGISTIVPVREVTRQNGQIALFTAGGAALLDGRVADIAFEPEPGLVAASSVVAGDLGLLTVNGMPLDLAGDGGMMGTGSLSAAFAVRDDLAPAEQARLDALAQDLIGRTAAADASLGAGDAGLFTDDGAAFDPAAPAGLASRLSVNALADPDRGGALWHLRDGLQRPSEGDSGDPTLLNALAAALDARTPHAANGLSGTFSFSGLAAETVSGAAVALVSAEAEASFASARRDELQALILADGVDTDREMEQLLLLERAYAANAKVVTACDDLLQYLLEM</sequence>